<name>A0ABV6YDS3_9HYPH</name>
<dbReference type="EMBL" id="JBHOMY010000114">
    <property type="protein sequence ID" value="MFC1459438.1"/>
    <property type="molecule type" value="Genomic_DNA"/>
</dbReference>
<protein>
    <submittedName>
        <fullName evidence="2">GcrA family cell cycle regulator</fullName>
    </submittedName>
</protein>
<accession>A0ABV6YDS3</accession>
<organism evidence="2 3">
    <name type="scientific">Microvirga arabica</name>
    <dbReference type="NCBI Taxonomy" id="1128671"/>
    <lineage>
        <taxon>Bacteria</taxon>
        <taxon>Pseudomonadati</taxon>
        <taxon>Pseudomonadota</taxon>
        <taxon>Alphaproteobacteria</taxon>
        <taxon>Hyphomicrobiales</taxon>
        <taxon>Methylobacteriaceae</taxon>
        <taxon>Microvirga</taxon>
    </lineage>
</organism>
<gene>
    <name evidence="2" type="ORF">ACETIH_22620</name>
</gene>
<evidence type="ECO:0000313" key="2">
    <source>
        <dbReference type="EMBL" id="MFC1459438.1"/>
    </source>
</evidence>
<sequence>MYKRPLSAARHATSVDTTKRAKMSVMQEPDPRRRTNLLKIGMRQCRYIVSDDPRRAVCCGAPTPEGSSWCDWHRRLVYVPAQPVRIRRDALTS</sequence>
<evidence type="ECO:0000313" key="3">
    <source>
        <dbReference type="Proteomes" id="UP001593940"/>
    </source>
</evidence>
<dbReference type="Pfam" id="PF07750">
    <property type="entry name" value="GcrA"/>
    <property type="match status" value="1"/>
</dbReference>
<evidence type="ECO:0000256" key="1">
    <source>
        <dbReference type="SAM" id="MobiDB-lite"/>
    </source>
</evidence>
<dbReference type="InterPro" id="IPR011681">
    <property type="entry name" value="GcrA"/>
</dbReference>
<comment type="caution">
    <text evidence="2">The sequence shown here is derived from an EMBL/GenBank/DDBJ whole genome shotgun (WGS) entry which is preliminary data.</text>
</comment>
<dbReference type="Proteomes" id="UP001593940">
    <property type="component" value="Unassembled WGS sequence"/>
</dbReference>
<proteinExistence type="predicted"/>
<feature type="region of interest" description="Disordered" evidence="1">
    <location>
        <begin position="1"/>
        <end position="32"/>
    </location>
</feature>
<dbReference type="RefSeq" id="WP_203275680.1">
    <property type="nucleotide sequence ID" value="NZ_JBHOMY010000114.1"/>
</dbReference>
<keyword evidence="3" id="KW-1185">Reference proteome</keyword>
<reference evidence="2 3" key="1">
    <citation type="submission" date="2024-09" db="EMBL/GenBank/DDBJ databases">
        <title>Nodulacao em especies de Leguminosae Basais da Amazonia e Caracterizacao dos Rizobios e Bacterias Associadas aos Nodulos.</title>
        <authorList>
            <person name="Jambeiro I.C.A."/>
            <person name="Lopes I.S."/>
            <person name="Aguiar E.R.G.R."/>
            <person name="Santos A.F.J."/>
            <person name="Dos Santos J.M.F."/>
            <person name="Gross E."/>
        </authorList>
    </citation>
    <scope>NUCLEOTIDE SEQUENCE [LARGE SCALE GENOMIC DNA]</scope>
    <source>
        <strain evidence="2 3">BRUESC1165</strain>
    </source>
</reference>